<comment type="similarity">
    <text evidence="1">Belongs to the UDP-glycosyltransferase family.</text>
</comment>
<proteinExistence type="inferred from homology"/>
<dbReference type="AlphaFoldDB" id="A0AAV5W0U7"/>
<evidence type="ECO:0000256" key="2">
    <source>
        <dbReference type="ARBA" id="ARBA00012544"/>
    </source>
</evidence>
<dbReference type="GO" id="GO:0015020">
    <property type="term" value="F:glucuronosyltransferase activity"/>
    <property type="evidence" value="ECO:0007669"/>
    <property type="project" value="UniProtKB-EC"/>
</dbReference>
<keyword evidence="4" id="KW-0808">Transferase</keyword>
<dbReference type="EC" id="2.4.1.17" evidence="2"/>
<dbReference type="FunFam" id="3.40.50.2000:FF:000021">
    <property type="entry name" value="UDP-glucuronosyltransferase"/>
    <property type="match status" value="1"/>
</dbReference>
<evidence type="ECO:0000256" key="7">
    <source>
        <dbReference type="SAM" id="Phobius"/>
    </source>
</evidence>
<feature type="chain" id="PRO_5043574091" description="glucuronosyltransferase" evidence="8">
    <location>
        <begin position="19"/>
        <end position="523"/>
    </location>
</feature>
<name>A0AAV5W0U7_9BILA</name>
<keyword evidence="5 8" id="KW-0732">Signal</keyword>
<dbReference type="Gene3D" id="3.40.50.2000">
    <property type="entry name" value="Glycogen Phosphorylase B"/>
    <property type="match status" value="1"/>
</dbReference>
<dbReference type="PANTHER" id="PTHR48043:SF154">
    <property type="entry name" value="GLUCURONOSYLTRANSFERASE"/>
    <property type="match status" value="1"/>
</dbReference>
<dbReference type="PANTHER" id="PTHR48043">
    <property type="entry name" value="EG:EG0003.4 PROTEIN-RELATED"/>
    <property type="match status" value="1"/>
</dbReference>
<dbReference type="EMBL" id="BTSY01000004">
    <property type="protein sequence ID" value="GMT23559.1"/>
    <property type="molecule type" value="Genomic_DNA"/>
</dbReference>
<keyword evidence="7" id="KW-0812">Transmembrane</keyword>
<comment type="caution">
    <text evidence="9">The sequence shown here is derived from an EMBL/GenBank/DDBJ whole genome shotgun (WGS) entry which is preliminary data.</text>
</comment>
<evidence type="ECO:0000256" key="8">
    <source>
        <dbReference type="SAM" id="SignalP"/>
    </source>
</evidence>
<keyword evidence="7" id="KW-0472">Membrane</keyword>
<gene>
    <name evidence="9" type="ORF">PFISCL1PPCAC_14856</name>
</gene>
<evidence type="ECO:0000256" key="5">
    <source>
        <dbReference type="ARBA" id="ARBA00022729"/>
    </source>
</evidence>
<dbReference type="Proteomes" id="UP001432322">
    <property type="component" value="Unassembled WGS sequence"/>
</dbReference>
<keyword evidence="3" id="KW-0328">Glycosyltransferase</keyword>
<sequence>LSGVLMLLLLFFLPFSSPLNIFHYSSTVAGSHLSFANQLTSLLVDNGHTVDFVVARVNSLVGMKENKARHTVVIDFPNMKSPWNANAGHLKDPFLDTSSSNPFKNTVFNIYTTSKNQLCPFVLDSEEVNELLTTFKYDIAIVSAFDFCPLGLTHKYGIPVTMYSPTPLFHFQVVHSGLPQLPLYENSVVDSPVEVDRYRFIDRLIDFTSAAYGRWQHEQHQQETNSLFRSRFGSSFPSARELARKVSYDFVNTIALMDEPRPISSRIKYIGGIGFPQPKPLSKEIDGILKSAETGNVIFSFGTQVPPNNIRPDIVHNFAAAFKRFPEYNFIWKFDGRTQMNASNIFNLEWLPQTDLLFDSRVVAFISHMGLNSFVESSLAGVPLISIPLMVDQFHNARQAIRLGTSVKLDKTNLSEEKIVKALEEILNHKSYAEKAQKLSEKLRDNPEQSERTLLESIEFAAKYPDLHEHFTLISSDFSFLASHGYDIVIFLTLLSSLFIVSSFLLTISILSNLFRVAKLKKD</sequence>
<organism evidence="9 10">
    <name type="scientific">Pristionchus fissidentatus</name>
    <dbReference type="NCBI Taxonomy" id="1538716"/>
    <lineage>
        <taxon>Eukaryota</taxon>
        <taxon>Metazoa</taxon>
        <taxon>Ecdysozoa</taxon>
        <taxon>Nematoda</taxon>
        <taxon>Chromadorea</taxon>
        <taxon>Rhabditida</taxon>
        <taxon>Rhabditina</taxon>
        <taxon>Diplogasteromorpha</taxon>
        <taxon>Diplogasteroidea</taxon>
        <taxon>Neodiplogasteridae</taxon>
        <taxon>Pristionchus</taxon>
    </lineage>
</organism>
<evidence type="ECO:0000256" key="6">
    <source>
        <dbReference type="ARBA" id="ARBA00047475"/>
    </source>
</evidence>
<protein>
    <recommendedName>
        <fullName evidence="2">glucuronosyltransferase</fullName>
        <ecNumber evidence="2">2.4.1.17</ecNumber>
    </recommendedName>
</protein>
<feature type="transmembrane region" description="Helical" evidence="7">
    <location>
        <begin position="488"/>
        <end position="515"/>
    </location>
</feature>
<dbReference type="InterPro" id="IPR002213">
    <property type="entry name" value="UDP_glucos_trans"/>
</dbReference>
<dbReference type="InterPro" id="IPR050271">
    <property type="entry name" value="UDP-glycosyltransferase"/>
</dbReference>
<reference evidence="9" key="1">
    <citation type="submission" date="2023-10" db="EMBL/GenBank/DDBJ databases">
        <title>Genome assembly of Pristionchus species.</title>
        <authorList>
            <person name="Yoshida K."/>
            <person name="Sommer R.J."/>
        </authorList>
    </citation>
    <scope>NUCLEOTIDE SEQUENCE</scope>
    <source>
        <strain evidence="9">RS5133</strain>
    </source>
</reference>
<dbReference type="SUPFAM" id="SSF53756">
    <property type="entry name" value="UDP-Glycosyltransferase/glycogen phosphorylase"/>
    <property type="match status" value="1"/>
</dbReference>
<dbReference type="Pfam" id="PF00201">
    <property type="entry name" value="UDPGT"/>
    <property type="match status" value="1"/>
</dbReference>
<evidence type="ECO:0000256" key="4">
    <source>
        <dbReference type="ARBA" id="ARBA00022679"/>
    </source>
</evidence>
<evidence type="ECO:0000256" key="3">
    <source>
        <dbReference type="ARBA" id="ARBA00022676"/>
    </source>
</evidence>
<keyword evidence="7" id="KW-1133">Transmembrane helix</keyword>
<dbReference type="CDD" id="cd03784">
    <property type="entry name" value="GT1_Gtf-like"/>
    <property type="match status" value="1"/>
</dbReference>
<comment type="catalytic activity">
    <reaction evidence="6">
        <text>glucuronate acceptor + UDP-alpha-D-glucuronate = acceptor beta-D-glucuronoside + UDP + H(+)</text>
        <dbReference type="Rhea" id="RHEA:21032"/>
        <dbReference type="ChEBI" id="CHEBI:15378"/>
        <dbReference type="ChEBI" id="CHEBI:58052"/>
        <dbReference type="ChEBI" id="CHEBI:58223"/>
        <dbReference type="ChEBI" id="CHEBI:132367"/>
        <dbReference type="ChEBI" id="CHEBI:132368"/>
        <dbReference type="EC" id="2.4.1.17"/>
    </reaction>
</comment>
<evidence type="ECO:0000313" key="9">
    <source>
        <dbReference type="EMBL" id="GMT23559.1"/>
    </source>
</evidence>
<evidence type="ECO:0000256" key="1">
    <source>
        <dbReference type="ARBA" id="ARBA00009995"/>
    </source>
</evidence>
<keyword evidence="10" id="KW-1185">Reference proteome</keyword>
<feature type="signal peptide" evidence="8">
    <location>
        <begin position="1"/>
        <end position="18"/>
    </location>
</feature>
<accession>A0AAV5W0U7</accession>
<feature type="non-terminal residue" evidence="9">
    <location>
        <position position="1"/>
    </location>
</feature>
<evidence type="ECO:0000313" key="10">
    <source>
        <dbReference type="Proteomes" id="UP001432322"/>
    </source>
</evidence>